<keyword evidence="5 13" id="KW-0227">DNA damage</keyword>
<comment type="caution">
    <text evidence="13">Lacks conserved residue(s) required for the propagation of feature annotation.</text>
</comment>
<keyword evidence="3 13" id="KW-0678">Repressor</keyword>
<evidence type="ECO:0000256" key="10">
    <source>
        <dbReference type="ARBA" id="ARBA00023163"/>
    </source>
</evidence>
<keyword evidence="4 13" id="KW-0235">DNA replication</keyword>
<evidence type="ECO:0000256" key="9">
    <source>
        <dbReference type="ARBA" id="ARBA00023125"/>
    </source>
</evidence>
<proteinExistence type="inferred from homology"/>
<organism evidence="17 18">
    <name type="scientific">Candidatus Pantoea carbekii</name>
    <dbReference type="NCBI Taxonomy" id="1235990"/>
    <lineage>
        <taxon>Bacteria</taxon>
        <taxon>Pseudomonadati</taxon>
        <taxon>Pseudomonadota</taxon>
        <taxon>Gammaproteobacteria</taxon>
        <taxon>Enterobacterales</taxon>
        <taxon>Erwiniaceae</taxon>
        <taxon>Pantoea</taxon>
    </lineage>
</organism>
<evidence type="ECO:0000256" key="12">
    <source>
        <dbReference type="ARBA" id="ARBA00023236"/>
    </source>
</evidence>
<dbReference type="RefSeq" id="WP_022564119.1">
    <property type="nucleotide sequence ID" value="NZ_CP010907.1"/>
</dbReference>
<evidence type="ECO:0000259" key="15">
    <source>
        <dbReference type="Pfam" id="PF00717"/>
    </source>
</evidence>
<evidence type="ECO:0000256" key="7">
    <source>
        <dbReference type="ARBA" id="ARBA00022813"/>
    </source>
</evidence>
<protein>
    <recommendedName>
        <fullName evidence="13">LexA repressor</fullName>
        <ecNumber evidence="13">3.4.21.88</ecNumber>
    </recommendedName>
</protein>
<dbReference type="InterPro" id="IPR036286">
    <property type="entry name" value="LexA/Signal_pep-like_sf"/>
</dbReference>
<feature type="domain" description="Peptidase S24/S26A/S26B/S26C" evidence="15">
    <location>
        <begin position="79"/>
        <end position="187"/>
    </location>
</feature>
<dbReference type="GO" id="GO:0006508">
    <property type="term" value="P:proteolysis"/>
    <property type="evidence" value="ECO:0007669"/>
    <property type="project" value="InterPro"/>
</dbReference>
<gene>
    <name evidence="13 17" type="primary">lexA</name>
    <name evidence="17" type="ORF">HHS_01300</name>
</gene>
<dbReference type="EC" id="3.4.21.88" evidence="13"/>
<reference evidence="17 18" key="1">
    <citation type="submission" date="2012-10" db="EMBL/GenBank/DDBJ databases">
        <title>Genome sequence of the symbiont of the pentatomidae stink bug Halyomorpha halys.</title>
        <authorList>
            <person name="Kobayashi H."/>
            <person name="Fujii-Muramatsu R."/>
            <person name="Takeishi K."/>
            <person name="Noda H."/>
        </authorList>
    </citation>
    <scope>NUCLEOTIDE SEQUENCE [LARGE SCALE GENOMIC DNA]</scope>
</reference>
<dbReference type="InterPro" id="IPR006197">
    <property type="entry name" value="Peptidase_S24_LexA"/>
</dbReference>
<dbReference type="PATRIC" id="fig|1235990.3.peg.132"/>
<dbReference type="GO" id="GO:0009432">
    <property type="term" value="P:SOS response"/>
    <property type="evidence" value="ECO:0007669"/>
    <property type="project" value="UniProtKB-UniRule"/>
</dbReference>
<dbReference type="GO" id="GO:0006281">
    <property type="term" value="P:DNA repair"/>
    <property type="evidence" value="ECO:0007669"/>
    <property type="project" value="UniProtKB-UniRule"/>
</dbReference>
<dbReference type="Gene3D" id="1.10.10.10">
    <property type="entry name" value="Winged helix-like DNA-binding domain superfamily/Winged helix DNA-binding domain"/>
    <property type="match status" value="1"/>
</dbReference>
<dbReference type="KEGG" id="pck:BMSBPS_0594"/>
<keyword evidence="18" id="KW-1185">Reference proteome</keyword>
<feature type="domain" description="LexA repressor DNA-binding" evidence="16">
    <location>
        <begin position="1"/>
        <end position="65"/>
    </location>
</feature>
<dbReference type="PANTHER" id="PTHR33516:SF2">
    <property type="entry name" value="LEXA REPRESSOR-RELATED"/>
    <property type="match status" value="1"/>
</dbReference>
<dbReference type="GO" id="GO:0004252">
    <property type="term" value="F:serine-type endopeptidase activity"/>
    <property type="evidence" value="ECO:0007669"/>
    <property type="project" value="UniProtKB-UniRule"/>
</dbReference>
<keyword evidence="7 13" id="KW-0068">Autocatalytic cleavage</keyword>
<dbReference type="InterPro" id="IPR006199">
    <property type="entry name" value="LexA_DNA-bd_dom"/>
</dbReference>
<dbReference type="GO" id="GO:0006260">
    <property type="term" value="P:DNA replication"/>
    <property type="evidence" value="ECO:0007669"/>
    <property type="project" value="UniProtKB-UniRule"/>
</dbReference>
<feature type="DNA-binding region" description="H-T-H motif" evidence="13">
    <location>
        <begin position="28"/>
        <end position="48"/>
    </location>
</feature>
<dbReference type="Gene3D" id="2.10.109.10">
    <property type="entry name" value="Umud Fragment, subunit A"/>
    <property type="match status" value="1"/>
</dbReference>
<evidence type="ECO:0000256" key="1">
    <source>
        <dbReference type="ARBA" id="ARBA00007484"/>
    </source>
</evidence>
<dbReference type="InterPro" id="IPR015927">
    <property type="entry name" value="Peptidase_S24_S26A/B/C"/>
</dbReference>
<dbReference type="GO" id="GO:0045892">
    <property type="term" value="P:negative regulation of DNA-templated transcription"/>
    <property type="evidence" value="ECO:0007669"/>
    <property type="project" value="UniProtKB-UniRule"/>
</dbReference>
<keyword evidence="9 13" id="KW-0238">DNA-binding</keyword>
<comment type="function">
    <text evidence="13">Represses a number of genes involved in the response to DNA damage (SOS response), including recA and lexA. Binds to the 16 bp palindromic sequence 5'-CTGTATATATATACAG-3'. In the presence of single-stranded DNA, RecA interacts with LexA causing an autocatalytic cleavage which disrupts the DNA-binding part of LexA, leading to derepression of the SOS regulon and eventually DNA repair.</text>
</comment>
<dbReference type="InterPro" id="IPR036390">
    <property type="entry name" value="WH_DNA-bd_sf"/>
</dbReference>
<keyword evidence="6 13" id="KW-0378">Hydrolase</keyword>
<keyword evidence="8 13" id="KW-0805">Transcription regulation</keyword>
<dbReference type="Pfam" id="PF00717">
    <property type="entry name" value="Peptidase_S24"/>
    <property type="match status" value="1"/>
</dbReference>
<dbReference type="InterPro" id="IPR006200">
    <property type="entry name" value="LexA"/>
</dbReference>
<dbReference type="InterPro" id="IPR039418">
    <property type="entry name" value="LexA-like"/>
</dbReference>
<evidence type="ECO:0000256" key="6">
    <source>
        <dbReference type="ARBA" id="ARBA00022801"/>
    </source>
</evidence>
<dbReference type="Proteomes" id="UP000016900">
    <property type="component" value="Chromosome"/>
</dbReference>
<keyword evidence="12 13" id="KW-0742">SOS response</keyword>
<dbReference type="SUPFAM" id="SSF46785">
    <property type="entry name" value="Winged helix' DNA-binding domain"/>
    <property type="match status" value="1"/>
</dbReference>
<sequence length="204" mass="22934">MKALTNRQQQVYEFIREYIHETGMPPTRVEIACKLGFRSPNSAEEHLKALTRKGVVKIVSGASRGIRLLIQGEKERGLPLIGQTDKGEPLLNQELIEARYQVDANLFKPAADFLLRIHGMSMKNIGIIDGDLLVVHKTQNVKNSQIVVVCIDNEVIVKRWIKKGSIVHLLPENPAFKPIIVDTRKRSLIVKGLAVGILRNNQTF</sequence>
<dbReference type="InterPro" id="IPR050077">
    <property type="entry name" value="LexA_repressor"/>
</dbReference>
<dbReference type="KEGG" id="hhs:HHS_01300"/>
<dbReference type="eggNOG" id="COG1974">
    <property type="taxonomic scope" value="Bacteria"/>
</dbReference>
<evidence type="ECO:0000256" key="11">
    <source>
        <dbReference type="ARBA" id="ARBA00023204"/>
    </source>
</evidence>
<evidence type="ECO:0000259" key="16">
    <source>
        <dbReference type="Pfam" id="PF01726"/>
    </source>
</evidence>
<feature type="active site" description="For autocatalytic cleavage activity" evidence="13">
    <location>
        <position position="158"/>
    </location>
</feature>
<dbReference type="CDD" id="cd06529">
    <property type="entry name" value="S24_LexA-like"/>
    <property type="match status" value="1"/>
</dbReference>
<dbReference type="AlphaFoldDB" id="U3U5I6"/>
<keyword evidence="10 13" id="KW-0804">Transcription</keyword>
<evidence type="ECO:0000256" key="5">
    <source>
        <dbReference type="ARBA" id="ARBA00022763"/>
    </source>
</evidence>
<dbReference type="GO" id="GO:0003677">
    <property type="term" value="F:DNA binding"/>
    <property type="evidence" value="ECO:0007669"/>
    <property type="project" value="UniProtKB-UniRule"/>
</dbReference>
<dbReference type="Pfam" id="PF01726">
    <property type="entry name" value="LexA_DNA_bind"/>
    <property type="match status" value="1"/>
</dbReference>
<dbReference type="HAMAP" id="MF_00015">
    <property type="entry name" value="LexA"/>
    <property type="match status" value="1"/>
</dbReference>
<dbReference type="NCBIfam" id="TIGR00498">
    <property type="entry name" value="lexA"/>
    <property type="match status" value="1"/>
</dbReference>
<accession>U3U5I6</accession>
<keyword evidence="11 13" id="KW-0234">DNA repair</keyword>
<comment type="similarity">
    <text evidence="1 13 14">Belongs to the peptidase S24 family.</text>
</comment>
<dbReference type="SUPFAM" id="SSF51306">
    <property type="entry name" value="LexA/Signal peptidase"/>
    <property type="match status" value="1"/>
</dbReference>
<evidence type="ECO:0000256" key="8">
    <source>
        <dbReference type="ARBA" id="ARBA00023015"/>
    </source>
</evidence>
<evidence type="ECO:0000313" key="18">
    <source>
        <dbReference type="Proteomes" id="UP000016900"/>
    </source>
</evidence>
<comment type="catalytic activity">
    <reaction evidence="13">
        <text>Hydrolysis of Ala-|-Gly bond in repressor LexA.</text>
        <dbReference type="EC" id="3.4.21.88"/>
    </reaction>
</comment>
<name>U3U5I6_9GAMM</name>
<evidence type="ECO:0000256" key="3">
    <source>
        <dbReference type="ARBA" id="ARBA00022491"/>
    </source>
</evidence>
<dbReference type="InterPro" id="IPR036388">
    <property type="entry name" value="WH-like_DNA-bd_sf"/>
</dbReference>
<dbReference type="PANTHER" id="PTHR33516">
    <property type="entry name" value="LEXA REPRESSOR"/>
    <property type="match status" value="1"/>
</dbReference>
<dbReference type="MEROPS" id="S24.001"/>
<feature type="active site" description="For autocatalytic cleavage activity" evidence="13">
    <location>
        <position position="121"/>
    </location>
</feature>
<dbReference type="STRING" id="1235990.BMSBPS_0594"/>
<evidence type="ECO:0000256" key="13">
    <source>
        <dbReference type="HAMAP-Rule" id="MF_00015"/>
    </source>
</evidence>
<dbReference type="PRINTS" id="PR00726">
    <property type="entry name" value="LEXASERPTASE"/>
</dbReference>
<dbReference type="OrthoDB" id="9802364at2"/>
<comment type="subunit">
    <text evidence="2 13">Homodimer.</text>
</comment>
<dbReference type="EMBL" id="AP012554">
    <property type="protein sequence ID" value="BAO00100.1"/>
    <property type="molecule type" value="Genomic_DNA"/>
</dbReference>
<evidence type="ECO:0000256" key="14">
    <source>
        <dbReference type="RuleBase" id="RU003991"/>
    </source>
</evidence>
<evidence type="ECO:0000256" key="4">
    <source>
        <dbReference type="ARBA" id="ARBA00022705"/>
    </source>
</evidence>
<evidence type="ECO:0000256" key="2">
    <source>
        <dbReference type="ARBA" id="ARBA00011738"/>
    </source>
</evidence>
<evidence type="ECO:0000313" key="17">
    <source>
        <dbReference type="EMBL" id="BAO00100.1"/>
    </source>
</evidence>
<dbReference type="FunFam" id="2.10.109.10:FF:000001">
    <property type="entry name" value="LexA repressor"/>
    <property type="match status" value="1"/>
</dbReference>
<dbReference type="FunFam" id="1.10.10.10:FF:000009">
    <property type="entry name" value="LexA repressor"/>
    <property type="match status" value="1"/>
</dbReference>